<reference evidence="2 3" key="1">
    <citation type="submission" date="2019-12" db="EMBL/GenBank/DDBJ databases">
        <title>Novel species isolated from a subtropical stream in China.</title>
        <authorList>
            <person name="Lu H."/>
        </authorList>
    </citation>
    <scope>NUCLEOTIDE SEQUENCE [LARGE SCALE GENOMIC DNA]</scope>
    <source>
        <strain evidence="2 3">FT55W</strain>
    </source>
</reference>
<dbReference type="RefSeq" id="WP_161015006.1">
    <property type="nucleotide sequence ID" value="NZ_WWCK01000005.1"/>
</dbReference>
<sequence>MNPAQPPTRLAFPRKSLASCVRAYIVRSTVEAPLADAQDRYNCFPATPHCSITYFLEGEGEVVDPPDTDKHTARAIFGGPQTRPMTTYNPGPVRILVVMFYPQVLHALCGVDVSAWVNRWAPVEQVLGPEWQALSDAVLAAQGDGIAQVEAFLEPRWHAMRPGGASAMAGDWVRHMAAQAADTALGRGVRNIERRIKARAGQPLRKLLRLQRAELSFFDARDEYLAGKAVWSDIAARGGYSDQAHFCREAREITGHTPLELARVLASTDERYWIYRIWN</sequence>
<evidence type="ECO:0000313" key="2">
    <source>
        <dbReference type="EMBL" id="MYM68450.1"/>
    </source>
</evidence>
<dbReference type="Pfam" id="PF20240">
    <property type="entry name" value="DUF6597"/>
    <property type="match status" value="1"/>
</dbReference>
<dbReference type="AlphaFoldDB" id="A0A7X4GSM1"/>
<dbReference type="Proteomes" id="UP000450012">
    <property type="component" value="Unassembled WGS sequence"/>
</dbReference>
<evidence type="ECO:0000313" key="3">
    <source>
        <dbReference type="Proteomes" id="UP000450012"/>
    </source>
</evidence>
<comment type="caution">
    <text evidence="2">The sequence shown here is derived from an EMBL/GenBank/DDBJ whole genome shotgun (WGS) entry which is preliminary data.</text>
</comment>
<name>A0A7X4GSM1_9BURK</name>
<organism evidence="2 3">
    <name type="scientific">Duganella rivi</name>
    <dbReference type="NCBI Taxonomy" id="2666083"/>
    <lineage>
        <taxon>Bacteria</taxon>
        <taxon>Pseudomonadati</taxon>
        <taxon>Pseudomonadota</taxon>
        <taxon>Betaproteobacteria</taxon>
        <taxon>Burkholderiales</taxon>
        <taxon>Oxalobacteraceae</taxon>
        <taxon>Telluria group</taxon>
        <taxon>Duganella</taxon>
    </lineage>
</organism>
<dbReference type="PROSITE" id="PS01124">
    <property type="entry name" value="HTH_ARAC_FAMILY_2"/>
    <property type="match status" value="1"/>
</dbReference>
<dbReference type="InterPro" id="IPR018060">
    <property type="entry name" value="HTH_AraC"/>
</dbReference>
<gene>
    <name evidence="2" type="ORF">GTP45_16660</name>
</gene>
<dbReference type="InterPro" id="IPR046532">
    <property type="entry name" value="DUF6597"/>
</dbReference>
<accession>A0A7X4GSM1</accession>
<feature type="domain" description="HTH araC/xylS-type" evidence="1">
    <location>
        <begin position="190"/>
        <end position="264"/>
    </location>
</feature>
<protein>
    <submittedName>
        <fullName evidence="2">AraC family transcriptional regulator</fullName>
    </submittedName>
</protein>
<evidence type="ECO:0000259" key="1">
    <source>
        <dbReference type="PROSITE" id="PS01124"/>
    </source>
</evidence>
<dbReference type="Gene3D" id="1.10.10.60">
    <property type="entry name" value="Homeodomain-like"/>
    <property type="match status" value="1"/>
</dbReference>
<dbReference type="GO" id="GO:0003700">
    <property type="term" value="F:DNA-binding transcription factor activity"/>
    <property type="evidence" value="ECO:0007669"/>
    <property type="project" value="InterPro"/>
</dbReference>
<dbReference type="EMBL" id="WWCK01000005">
    <property type="protein sequence ID" value="MYM68450.1"/>
    <property type="molecule type" value="Genomic_DNA"/>
</dbReference>
<keyword evidence="3" id="KW-1185">Reference proteome</keyword>
<dbReference type="GO" id="GO:0043565">
    <property type="term" value="F:sequence-specific DNA binding"/>
    <property type="evidence" value="ECO:0007669"/>
    <property type="project" value="InterPro"/>
</dbReference>
<proteinExistence type="predicted"/>